<dbReference type="Proteomes" id="UP000245506">
    <property type="component" value="Unassembled WGS sequence"/>
</dbReference>
<dbReference type="EMBL" id="QGKL01000004">
    <property type="protein sequence ID" value="PWQ99598.1"/>
    <property type="molecule type" value="Genomic_DNA"/>
</dbReference>
<dbReference type="PANTHER" id="PTHR35010:SF4">
    <property type="entry name" value="BLL5781 PROTEIN"/>
    <property type="match status" value="1"/>
</dbReference>
<organism evidence="2 3">
    <name type="scientific">Leucothrix arctica</name>
    <dbReference type="NCBI Taxonomy" id="1481894"/>
    <lineage>
        <taxon>Bacteria</taxon>
        <taxon>Pseudomonadati</taxon>
        <taxon>Pseudomonadota</taxon>
        <taxon>Gammaproteobacteria</taxon>
        <taxon>Thiotrichales</taxon>
        <taxon>Thiotrichaceae</taxon>
        <taxon>Leucothrix</taxon>
    </lineage>
</organism>
<name>A0A317CM38_9GAMM</name>
<dbReference type="Pfam" id="PF13560">
    <property type="entry name" value="HTH_31"/>
    <property type="match status" value="1"/>
</dbReference>
<dbReference type="Pfam" id="PF17765">
    <property type="entry name" value="MLTR_LBD"/>
    <property type="match status" value="1"/>
</dbReference>
<dbReference type="SMART" id="SM00530">
    <property type="entry name" value="HTH_XRE"/>
    <property type="match status" value="1"/>
</dbReference>
<evidence type="ECO:0000313" key="3">
    <source>
        <dbReference type="Proteomes" id="UP000245506"/>
    </source>
</evidence>
<dbReference type="RefSeq" id="WP_109821493.1">
    <property type="nucleotide sequence ID" value="NZ_QGKL01000004.1"/>
</dbReference>
<dbReference type="PANTHER" id="PTHR35010">
    <property type="entry name" value="BLL4672 PROTEIN-RELATED"/>
    <property type="match status" value="1"/>
</dbReference>
<dbReference type="PROSITE" id="PS50943">
    <property type="entry name" value="HTH_CROC1"/>
    <property type="match status" value="1"/>
</dbReference>
<evidence type="ECO:0000259" key="1">
    <source>
        <dbReference type="PROSITE" id="PS50943"/>
    </source>
</evidence>
<dbReference type="SUPFAM" id="SSF47413">
    <property type="entry name" value="lambda repressor-like DNA-binding domains"/>
    <property type="match status" value="1"/>
</dbReference>
<keyword evidence="3" id="KW-1185">Reference proteome</keyword>
<evidence type="ECO:0000313" key="2">
    <source>
        <dbReference type="EMBL" id="PWQ99598.1"/>
    </source>
</evidence>
<proteinExistence type="predicted"/>
<reference evidence="2 3" key="1">
    <citation type="submission" date="2018-05" db="EMBL/GenBank/DDBJ databases">
        <title>Leucothrix arctica sp. nov., isolated from Arctic seawater.</title>
        <authorList>
            <person name="Choi A."/>
            <person name="Baek K."/>
        </authorList>
    </citation>
    <scope>NUCLEOTIDE SEQUENCE [LARGE SCALE GENOMIC DNA]</scope>
    <source>
        <strain evidence="2 3">IMCC9719</strain>
    </source>
</reference>
<dbReference type="InterPro" id="IPR041413">
    <property type="entry name" value="MLTR_LBD"/>
</dbReference>
<feature type="domain" description="HTH cro/C1-type" evidence="1">
    <location>
        <begin position="11"/>
        <end position="65"/>
    </location>
</feature>
<accession>A0A317CM38</accession>
<dbReference type="OrthoDB" id="5346389at2"/>
<dbReference type="Gene3D" id="1.10.260.40">
    <property type="entry name" value="lambda repressor-like DNA-binding domains"/>
    <property type="match status" value="1"/>
</dbReference>
<sequence length="262" mass="29863">MKNDNECGAILREWRKKRRYSQLQLAVDADVSSKHLSFIETGRATPSRNMILHLQLFLELPRLELNRALRLAGHTPIYQQLSEQHEELKPIYQAIDRIIEKQMPYPAFVLDHQWNVVRGNAAMINLLTKVGLLGSSSIVDALVSPNFDRRFINNYYEVINLLAHRIKSENSHNGGDPKLTELEHKLLAVLQDQSIAPADNGIILNMKFNIDGQALSVFSTITELGAVQDLAIGCFKIELMFPLDDVTERYFAKENQITNQNK</sequence>
<dbReference type="GO" id="GO:0003677">
    <property type="term" value="F:DNA binding"/>
    <property type="evidence" value="ECO:0007669"/>
    <property type="project" value="InterPro"/>
</dbReference>
<dbReference type="Gene3D" id="3.30.450.180">
    <property type="match status" value="1"/>
</dbReference>
<comment type="caution">
    <text evidence="2">The sequence shown here is derived from an EMBL/GenBank/DDBJ whole genome shotgun (WGS) entry which is preliminary data.</text>
</comment>
<protein>
    <recommendedName>
        <fullName evidence="1">HTH cro/C1-type domain-containing protein</fullName>
    </recommendedName>
</protein>
<dbReference type="InterPro" id="IPR010982">
    <property type="entry name" value="Lambda_DNA-bd_dom_sf"/>
</dbReference>
<gene>
    <name evidence="2" type="ORF">DKT75_00575</name>
</gene>
<dbReference type="InterPro" id="IPR001387">
    <property type="entry name" value="Cro/C1-type_HTH"/>
</dbReference>
<dbReference type="CDD" id="cd00093">
    <property type="entry name" value="HTH_XRE"/>
    <property type="match status" value="1"/>
</dbReference>
<dbReference type="AlphaFoldDB" id="A0A317CM38"/>